<dbReference type="PANTHER" id="PTHR12062:SF4">
    <property type="entry name" value="ALPHA-1,3-MANNOSYL-GLYCOPROTEIN 4-BETA-N-ACETYLGLUCOSAMINYLTRANSFERASE A"/>
    <property type="match status" value="1"/>
</dbReference>
<dbReference type="EC" id="2.4.1.145" evidence="17"/>
<evidence type="ECO:0000259" key="30">
    <source>
        <dbReference type="Pfam" id="PF23524"/>
    </source>
</evidence>
<keyword evidence="7" id="KW-0328">Glycosyltransferase</keyword>
<name>A0A671E6C7_RHIFE</name>
<comment type="catalytic activity">
    <reaction evidence="24">
        <text>N(4)-{beta-D-GlcNAc-(1-&gt;2)-alpha-D-Man-(1-&gt;3)-beta-D-Man-(1-&gt;4)-beta-D-GlcNAc-(1-&gt;4)-beta-D-GlcNAc}-asparaginyl-[protein] + UDP-N-acetyl-alpha-D-glucosamine = N(4)-{beta-D-GlcNAc-(1-&gt;2)-[beta-D-GlcNAc-(1-&gt;4)]-alpha-D-Man-(1-&gt;3)-beta-D-Man-(1-&gt;4)-beta-D-GlcNAc-(1-&gt;4)-beta-D-GlcNAc}-asparaginyl-[protein] + UDP + H(+)</text>
        <dbReference type="Rhea" id="RHEA:69635"/>
        <dbReference type="Rhea" id="RHEA-COMP:17741"/>
        <dbReference type="Rhea" id="RHEA-COMP:17742"/>
        <dbReference type="ChEBI" id="CHEBI:15378"/>
        <dbReference type="ChEBI" id="CHEBI:57705"/>
        <dbReference type="ChEBI" id="CHEBI:58223"/>
        <dbReference type="ChEBI" id="CHEBI:187882"/>
        <dbReference type="ChEBI" id="CHEBI:187883"/>
    </reaction>
    <physiologicalReaction direction="left-to-right" evidence="24">
        <dbReference type="Rhea" id="RHEA:69636"/>
    </physiologicalReaction>
</comment>
<dbReference type="GO" id="GO:0005793">
    <property type="term" value="C:endoplasmic reticulum-Golgi intermediate compartment"/>
    <property type="evidence" value="ECO:0007669"/>
    <property type="project" value="TreeGrafter"/>
</dbReference>
<dbReference type="InterPro" id="IPR056576">
    <property type="entry name" value="MGAT4_A/B/C_C"/>
</dbReference>
<comment type="catalytic activity">
    <reaction evidence="26">
        <text>an N(4)-{beta-D-GlcNAc-(1-&gt;2)-alpha-D-Man-(1-&gt;3)-[beta-D-Gal-(1-&gt;4)-beta-D-GlcNAc-(1-&gt;2)-alpha-D-Man-(1-&gt;6)]-beta-D-Man-(1-&gt;4)-beta-D-GlcNAc-(1-&gt;4)-beta-D-GlcNAc}-L-asparaginyl-[protein] + UDP-N-acetyl-alpha-D-glucosamine = an N(4)-{beta-D-GlcNAc-(1-&gt;2)-[beta-D-GlcNAc-(1-&gt;4)]-alpha-D-Man-(1-&gt;3)-[beta-D-Gal-(1-&gt;4)-beta-D-GlcNAc-(1-&gt;2)-alpha-D-Man-(1-&gt;6)]-beta-D-Man-(1-&gt;4)-beta-D-GlcNAc-(1-&gt;4)-beta-D-GlcNAc}-L-asparaginyl-[protein] + UDP + H(+)</text>
        <dbReference type="Rhea" id="RHEA:69627"/>
        <dbReference type="Rhea" id="RHEA-COMP:17737"/>
        <dbReference type="Rhea" id="RHEA-COMP:17738"/>
        <dbReference type="ChEBI" id="CHEBI:15378"/>
        <dbReference type="ChEBI" id="CHEBI:57705"/>
        <dbReference type="ChEBI" id="CHEBI:58223"/>
        <dbReference type="ChEBI" id="CHEBI:187878"/>
        <dbReference type="ChEBI" id="CHEBI:187879"/>
    </reaction>
    <physiologicalReaction direction="left-to-right" evidence="26">
        <dbReference type="Rhea" id="RHEA:69628"/>
    </physiologicalReaction>
</comment>
<evidence type="ECO:0000313" key="32">
    <source>
        <dbReference type="Proteomes" id="UP000472240"/>
    </source>
</evidence>
<gene>
    <name evidence="31" type="primary">MGAT4A</name>
</gene>
<evidence type="ECO:0000256" key="14">
    <source>
        <dbReference type="ARBA" id="ARBA00023054"/>
    </source>
</evidence>
<dbReference type="GO" id="GO:0006491">
    <property type="term" value="P:N-glycan processing"/>
    <property type="evidence" value="ECO:0007669"/>
    <property type="project" value="Ensembl"/>
</dbReference>
<keyword evidence="6" id="KW-0964">Secreted</keyword>
<evidence type="ECO:0000256" key="7">
    <source>
        <dbReference type="ARBA" id="ARBA00022676"/>
    </source>
</evidence>
<keyword evidence="32" id="KW-1185">Reference proteome</keyword>
<evidence type="ECO:0000256" key="2">
    <source>
        <dbReference type="ARBA" id="ARBA00004323"/>
    </source>
</evidence>
<sequence>MRLRNGTVATVLAFITSFLTLSWYSSWQNGKEKLIAYQREFLALKERLRIAEHRISQRSSELSAIVQQFRRVGAETKGNKDTLNQFSDNTLKLLKELTSKKSLQVPSIYYHLPHLLQNEGSLQPAVQIGNGRTGVSIVMGIPTVKREVKSYLIETLHSLIDNLYPEEKLDCVIVVFIGETDIDYVHGVIANLEKEFSKEISSGLVEIISPPASYYPDLTNLKETFGDSKDRVRWRTKQNLDYCFLMMYAQEKGIYYIQLEDDIIVKQNYFNTIKNFALQLSSEEWMILEFSQLGFIGKMFQAPDLTLIVEFIFMFYKEKPIDWLLDHILWVKVCNPEKDAKHCDRQKANLRIRFRPSLFQHVGLHSSLTGKIQKLTDKDYMKPLLLKIHVNPPAEVSTSLKVYQGHTLEKTYMGEDFFWAITPIAGDFILFKFDKPVNVESYLFHSGNQEHPGDILLNTTVEVLPFTNEGLVLSKETKDKRLEDGYIRIGKFENGVAEGMVDPSLNPIAAFRLTVIQNSAVWAILNEVRQYITSVKQLRLYMFYNIVTSYLRPFWS</sequence>
<evidence type="ECO:0000256" key="26">
    <source>
        <dbReference type="ARBA" id="ARBA00093225"/>
    </source>
</evidence>
<evidence type="ECO:0000256" key="4">
    <source>
        <dbReference type="ARBA" id="ARBA00004922"/>
    </source>
</evidence>
<accession>A0A671E6C7</accession>
<comment type="catalytic activity">
    <reaction evidence="25">
        <text>an N(4)-{beta-D-GlcNAc-(1-&gt;2)-alpha-D-Man-(1-&gt;3)-[alpha-D-Man-(1-&gt;6)]-beta-D-Man-(1-&gt;4)-beta-D-GlcNAc-(1-&gt;4)-beta-D-GlcNAc}-L-asparaginyl-[protein] + UDP-N-acetyl-alpha-D-glucosamine = an N(4)-{beta-D-GlcNAc-(1-&gt;2)-[beta-D-GlcNAc-(1-&gt;4)]-alpha-D-Man-(1-&gt;3)-[alpha-D-Man-(1-&gt;6)]-beta-D-Man-(1-&gt;4)-beta-D-GlcNAc-(1-&gt;4)-beta-D-GlcNAc}-L-asparaginyl-[protein] + UDP + H(+)</text>
        <dbReference type="Rhea" id="RHEA:69615"/>
        <dbReference type="Rhea" id="RHEA-COMP:14369"/>
        <dbReference type="Rhea" id="RHEA-COMP:17732"/>
        <dbReference type="ChEBI" id="CHEBI:15378"/>
        <dbReference type="ChEBI" id="CHEBI:57705"/>
        <dbReference type="ChEBI" id="CHEBI:58223"/>
        <dbReference type="ChEBI" id="CHEBI:60615"/>
        <dbReference type="ChEBI" id="CHEBI:187873"/>
    </reaction>
    <physiologicalReaction direction="left-to-right" evidence="25">
        <dbReference type="Rhea" id="RHEA:69616"/>
    </physiologicalReaction>
</comment>
<keyword evidence="11" id="KW-0735">Signal-anchor</keyword>
<keyword evidence="9" id="KW-0812">Transmembrane</keyword>
<comment type="function">
    <text evidence="21">Glycosyltransferase that catalyze the transfer of GlcNAc from UDP-GlcNAc to the GlcNAcbeta1-2Manalpha1-3 arm of the core structure of N-linked glycans through a beta1-4 linkage and participates in the production of tri- and tetra-antennary N-linked sugar chains. Involved in glucose transport by mediating SLC2A2/GLUT2 glycosylation, thereby controlling cell-surface expression of SLC2A2 in pancreatic beta cells.</text>
</comment>
<evidence type="ECO:0000256" key="9">
    <source>
        <dbReference type="ARBA" id="ARBA00022692"/>
    </source>
</evidence>
<reference evidence="31 32" key="2">
    <citation type="journal article" date="2018" name="Annu Rev Anim Biosci">
        <title>Bat Biology, Genomes, and the Bat1K Project: To Generate Chromosome-Level Genomes for All Living Bat Species.</title>
        <authorList>
            <person name="Teeling E.C."/>
            <person name="Vernes S.C."/>
            <person name="Davalos L.M."/>
            <person name="Ray D.A."/>
            <person name="Gilbert M.T.P."/>
            <person name="Myers E."/>
        </authorList>
    </citation>
    <scope>NUCLEOTIDE SEQUENCE</scope>
</reference>
<evidence type="ECO:0000256" key="6">
    <source>
        <dbReference type="ARBA" id="ARBA00022525"/>
    </source>
</evidence>
<evidence type="ECO:0000256" key="15">
    <source>
        <dbReference type="ARBA" id="ARBA00023136"/>
    </source>
</evidence>
<comment type="similarity">
    <text evidence="5">Belongs to the glycosyltransferase 54 family.</text>
</comment>
<organism evidence="31 32">
    <name type="scientific">Rhinolophus ferrumequinum</name>
    <name type="common">Greater horseshoe bat</name>
    <dbReference type="NCBI Taxonomy" id="59479"/>
    <lineage>
        <taxon>Eukaryota</taxon>
        <taxon>Metazoa</taxon>
        <taxon>Chordata</taxon>
        <taxon>Craniata</taxon>
        <taxon>Vertebrata</taxon>
        <taxon>Euteleostomi</taxon>
        <taxon>Mammalia</taxon>
        <taxon>Eutheria</taxon>
        <taxon>Laurasiatheria</taxon>
        <taxon>Chiroptera</taxon>
        <taxon>Yinpterochiroptera</taxon>
        <taxon>Rhinolophoidea</taxon>
        <taxon>Rhinolophidae</taxon>
        <taxon>Rhinolophinae</taxon>
        <taxon>Rhinolophus</taxon>
    </lineage>
</organism>
<evidence type="ECO:0000256" key="12">
    <source>
        <dbReference type="ARBA" id="ARBA00022989"/>
    </source>
</evidence>
<dbReference type="GO" id="GO:0008454">
    <property type="term" value="F:alpha-1,3-mannosylglycoprotein 4-beta-N-acetylglucosaminyltransferase activity"/>
    <property type="evidence" value="ECO:0007669"/>
    <property type="project" value="UniProtKB-EC"/>
</dbReference>
<evidence type="ECO:0000256" key="28">
    <source>
        <dbReference type="ARBA" id="ARBA00093244"/>
    </source>
</evidence>
<dbReference type="FunCoup" id="A0A671E6C7">
    <property type="interactions" value="827"/>
</dbReference>
<keyword evidence="10" id="KW-0479">Metal-binding</keyword>
<evidence type="ECO:0000256" key="24">
    <source>
        <dbReference type="ARBA" id="ARBA00049146"/>
    </source>
</evidence>
<evidence type="ECO:0000256" key="25">
    <source>
        <dbReference type="ARBA" id="ARBA00093220"/>
    </source>
</evidence>
<dbReference type="GO" id="GO:0005795">
    <property type="term" value="C:Golgi stack"/>
    <property type="evidence" value="ECO:0007669"/>
    <property type="project" value="TreeGrafter"/>
</dbReference>
<keyword evidence="13" id="KW-0333">Golgi apparatus</keyword>
<keyword evidence="8" id="KW-0808">Transferase</keyword>
<feature type="domain" description="MGAT4 A/B/C C-terminal" evidence="30">
    <location>
        <begin position="394"/>
        <end position="527"/>
    </location>
</feature>
<evidence type="ECO:0000256" key="3">
    <source>
        <dbReference type="ARBA" id="ARBA00004613"/>
    </source>
</evidence>
<dbReference type="AlphaFoldDB" id="A0A671E6C7"/>
<evidence type="ECO:0000256" key="22">
    <source>
        <dbReference type="ARBA" id="ARBA00047414"/>
    </source>
</evidence>
<dbReference type="Proteomes" id="UP000472240">
    <property type="component" value="Chromosome 13"/>
</dbReference>
<evidence type="ECO:0000256" key="18">
    <source>
        <dbReference type="ARBA" id="ARBA00039706"/>
    </source>
</evidence>
<evidence type="ECO:0000256" key="20">
    <source>
        <dbReference type="ARBA" id="ARBA00043139"/>
    </source>
</evidence>
<evidence type="ECO:0000256" key="27">
    <source>
        <dbReference type="ARBA" id="ARBA00093235"/>
    </source>
</evidence>
<evidence type="ECO:0000256" key="5">
    <source>
        <dbReference type="ARBA" id="ARBA00009090"/>
    </source>
</evidence>
<dbReference type="GO" id="GO:0000139">
    <property type="term" value="C:Golgi membrane"/>
    <property type="evidence" value="ECO:0007669"/>
    <property type="project" value="UniProtKB-SubCell"/>
</dbReference>
<keyword evidence="12" id="KW-1133">Transmembrane helix</keyword>
<evidence type="ECO:0000313" key="31">
    <source>
        <dbReference type="Ensembl" id="ENSRFEP00010008919.1"/>
    </source>
</evidence>
<comment type="subcellular location">
    <subcellularLocation>
        <location evidence="2">Golgi apparatus membrane</location>
        <topology evidence="2">Single-pass type II membrane protein</topology>
    </subcellularLocation>
    <subcellularLocation>
        <location evidence="3">Secreted</location>
    </subcellularLocation>
</comment>
<dbReference type="GO" id="GO:0046872">
    <property type="term" value="F:metal ion binding"/>
    <property type="evidence" value="ECO:0007669"/>
    <property type="project" value="UniProtKB-KW"/>
</dbReference>
<keyword evidence="14" id="KW-0175">Coiled coil</keyword>
<evidence type="ECO:0000256" key="8">
    <source>
        <dbReference type="ARBA" id="ARBA00022679"/>
    </source>
</evidence>
<dbReference type="InParanoid" id="A0A671E6C7"/>
<dbReference type="GO" id="GO:0005576">
    <property type="term" value="C:extracellular region"/>
    <property type="evidence" value="ECO:0007669"/>
    <property type="project" value="UniProtKB-SubCell"/>
</dbReference>
<reference evidence="32" key="3">
    <citation type="submission" date="2018-12" db="EMBL/GenBank/DDBJ databases">
        <title>G10K-VGP greater horseshoe bat female genome, primary haplotype.</title>
        <authorList>
            <person name="Teeling E."/>
            <person name="Myers G."/>
            <person name="Vernes S."/>
            <person name="Pippel M."/>
            <person name="Winkler S."/>
            <person name="Fedrigo O."/>
            <person name="Rhie A."/>
            <person name="Koren S."/>
            <person name="Phillippy A."/>
            <person name="Lewin H."/>
            <person name="Damas J."/>
            <person name="Howe K."/>
            <person name="Mountcastle J."/>
            <person name="Jarvis E.D."/>
        </authorList>
    </citation>
    <scope>NUCLEOTIDE SEQUENCE [LARGE SCALE GENOMIC DNA]</scope>
</reference>
<evidence type="ECO:0000256" key="21">
    <source>
        <dbReference type="ARBA" id="ARBA00046033"/>
    </source>
</evidence>
<dbReference type="Ensembl" id="ENSRFET00010009786.1">
    <property type="protein sequence ID" value="ENSRFEP00010008919.1"/>
    <property type="gene ID" value="ENSRFEG00010006062.1"/>
</dbReference>
<comment type="catalytic activity">
    <reaction evidence="22">
        <text>N(4)-{beta-D-GlcNAc-(1-&gt;2)-alpha-D-Man-(1-&gt;3)-[alpha-D-Man-(1-&gt;3)-{alpha-D-Man-(1-&gt;6)}-alpha-D-Man-(1-&gt;6)]-beta-D-Man-(1-&gt;4)-beta-D-GlcNAc-(1-&gt;4)-beta-D-GlcNAc}-asparaginyl-[protein] + UDP-N-acetyl-alpha-D-glucosamine = N(4)-{beta-D-GlcNAc-(1-&gt;2)-[beta-D-GlcNAc-(1-&gt;4)]-alpha-D-Man-(1-&gt;3)-[alpha-D-Man-(1-&gt;3)-{alpha-D-Man-(1-&gt;6)}-alpha-D-Man-(1-&gt;6)]-beta-D-Man-(1-&gt;4)-beta-D-GlcNAc-(1-&gt;4)-beta-D-GlcNAc}-asparaginyl-[protein] + UDP + H(+)</text>
        <dbReference type="Rhea" id="RHEA:69631"/>
        <dbReference type="Rhea" id="RHEA-COMP:17739"/>
        <dbReference type="Rhea" id="RHEA-COMP:17740"/>
        <dbReference type="ChEBI" id="CHEBI:15378"/>
        <dbReference type="ChEBI" id="CHEBI:57705"/>
        <dbReference type="ChEBI" id="CHEBI:58223"/>
        <dbReference type="ChEBI" id="CHEBI:187880"/>
        <dbReference type="ChEBI" id="CHEBI:187881"/>
    </reaction>
    <physiologicalReaction direction="left-to-right" evidence="22">
        <dbReference type="Rhea" id="RHEA:69632"/>
    </physiologicalReaction>
</comment>
<comment type="catalytic activity">
    <reaction evidence="23">
        <text>N(4)-{beta-D-GlcNAc-(1-&gt;2)-alpha-D-Man-(1-&gt;3)-[beta-D-GlcNAc-(1-&gt;2)-alpha-D-Man-(1-&gt;6)]-beta-D-Man-(1-&gt;4)-beta-D-GlcNAc-(1-&gt;4)-beta-D-GlcNAc}-L-asparaginyl-[protein] + UDP-N-acetyl-alpha-D-glucosamine = N(4)-{beta-D-GlcNAc-(1-&gt;2)-[beta-D-GlcNAc-(1-&gt;4)]-alpha-D-Man-(1-&gt;3)-[beta-D-GlcNAc-(1-&gt;2)-alpha-D-Man-(1-&gt;6)]-beta-D-Man-(1-&gt;4)-beta-D-GlcNAc-(1-&gt;4)-beta-D-GlcNAc}-L-asparaginyl-[protein] + UDP + H(+)</text>
        <dbReference type="Rhea" id="RHEA:16057"/>
        <dbReference type="Rhea" id="RHEA-COMP:13526"/>
        <dbReference type="Rhea" id="RHEA-COMP:14374"/>
        <dbReference type="ChEBI" id="CHEBI:15378"/>
        <dbReference type="ChEBI" id="CHEBI:57705"/>
        <dbReference type="ChEBI" id="CHEBI:58223"/>
        <dbReference type="ChEBI" id="CHEBI:60651"/>
        <dbReference type="ChEBI" id="CHEBI:139507"/>
        <dbReference type="EC" id="2.4.1.145"/>
    </reaction>
    <physiologicalReaction direction="left-to-right" evidence="23">
        <dbReference type="Rhea" id="RHEA:16058"/>
    </physiologicalReaction>
</comment>
<proteinExistence type="inferred from homology"/>
<comment type="cofactor">
    <cofactor evidence="1">
        <name>a divalent metal cation</name>
        <dbReference type="ChEBI" id="CHEBI:60240"/>
    </cofactor>
</comment>
<reference evidence="31 32" key="1">
    <citation type="journal article" date="2015" name="Annu Rev Anim Biosci">
        <title>The Genome 10K Project: a way forward.</title>
        <authorList>
            <person name="Koepfli K.P."/>
            <person name="Paten B."/>
            <person name="O'Brien S.J."/>
            <person name="Koepfli K.P."/>
            <person name="Paten B."/>
            <person name="Antunes A."/>
            <person name="Belov K."/>
            <person name="Bustamante C."/>
            <person name="Castoe T.A."/>
            <person name="Clawson H."/>
            <person name="Crawford A.J."/>
            <person name="Diekhans M."/>
            <person name="Distel D."/>
            <person name="Durbin R."/>
            <person name="Earl D."/>
            <person name="Fujita M.K."/>
            <person name="Gamble T."/>
            <person name="Georges A."/>
            <person name="Gemmell N."/>
            <person name="Gilbert M.T."/>
            <person name="Graves J.M."/>
            <person name="Green R.E."/>
            <person name="Hickey G."/>
            <person name="Jarvis E.D."/>
            <person name="Johnson W."/>
            <person name="Komissarov A."/>
            <person name="Korf I."/>
            <person name="Kuhn R."/>
            <person name="Larkin D.M."/>
            <person name="Lewin H."/>
            <person name="Lopez J.V."/>
            <person name="Ma J."/>
            <person name="Marques-Bonet T."/>
            <person name="Miller W."/>
            <person name="Murphy R."/>
            <person name="Pevzner P."/>
            <person name="Shapiro B."/>
            <person name="Steiner C."/>
            <person name="Tamazian G."/>
            <person name="Venkatesh B."/>
            <person name="Wang J."/>
            <person name="Wayne R."/>
            <person name="Wiley E."/>
            <person name="Yang H."/>
            <person name="Zhang G."/>
            <person name="Haussler D."/>
            <person name="Ryder O."/>
            <person name="O'Brien S.J."/>
        </authorList>
    </citation>
    <scope>NUCLEOTIDE SEQUENCE</scope>
</reference>
<evidence type="ECO:0000256" key="23">
    <source>
        <dbReference type="ARBA" id="ARBA00048608"/>
    </source>
</evidence>
<evidence type="ECO:0000256" key="13">
    <source>
        <dbReference type="ARBA" id="ARBA00023034"/>
    </source>
</evidence>
<evidence type="ECO:0000256" key="16">
    <source>
        <dbReference type="ARBA" id="ARBA00023180"/>
    </source>
</evidence>
<evidence type="ECO:0000256" key="10">
    <source>
        <dbReference type="ARBA" id="ARBA00022723"/>
    </source>
</evidence>
<evidence type="ECO:0000256" key="11">
    <source>
        <dbReference type="ARBA" id="ARBA00022968"/>
    </source>
</evidence>
<evidence type="ECO:0000256" key="19">
    <source>
        <dbReference type="ARBA" id="ARBA00043050"/>
    </source>
</evidence>
<feature type="domain" description="MGAT4 conserved region" evidence="29">
    <location>
        <begin position="104"/>
        <end position="380"/>
    </location>
</feature>
<dbReference type="Pfam" id="PF23524">
    <property type="entry name" value="MGAT4A_C"/>
    <property type="match status" value="1"/>
</dbReference>
<dbReference type="InterPro" id="IPR057279">
    <property type="entry name" value="MGAT4"/>
</dbReference>
<dbReference type="InterPro" id="IPR006759">
    <property type="entry name" value="Glyco_transf_54"/>
</dbReference>
<dbReference type="GeneTree" id="ENSGT00940000159177"/>
<evidence type="ECO:0000256" key="1">
    <source>
        <dbReference type="ARBA" id="ARBA00001968"/>
    </source>
</evidence>
<comment type="pathway">
    <text evidence="4">Protein modification; protein glycosylation.</text>
</comment>
<evidence type="ECO:0000256" key="17">
    <source>
        <dbReference type="ARBA" id="ARBA00038913"/>
    </source>
</evidence>
<protein>
    <recommendedName>
        <fullName evidence="18">Alpha-1,3-mannosyl-glycoprotein 4-beta-N-acetylglucosaminyltransferase A</fullName>
        <ecNumber evidence="17">2.4.1.145</ecNumber>
    </recommendedName>
    <alternativeName>
        <fullName evidence="19">N-glycosyl-oligosaccharide-glycoprotein N-acetylglucosaminyltransferase IVa</fullName>
    </alternativeName>
    <alternativeName>
        <fullName evidence="20">UDP-N-acetylglucosamine: alpha-1,3-D-mannoside beta-1,4-N-acetylglucosaminyltransferase IVa</fullName>
    </alternativeName>
</protein>
<keyword evidence="15" id="KW-0472">Membrane</keyword>
<comment type="catalytic activity">
    <reaction evidence="28">
        <text>an N(4)-{beta-D-GlcNAc-(1-&gt;2)-alpha-D-Man-(1-&gt;3)-[beta-D-GlcNAc-(1-&gt;2)-[beta-D-GlcNAc-(1-&gt;6)]-alpha-D-Man-(1-&gt;6)]-beta-D-Man-(1-&gt;4)-beta-D-GlcNAc-(1-&gt;4)-beta-D-GlcNAc}-L-asparaginyl-[protein] + UDP-N-acetyl-alpha-D-glucosamine = an N(4)-{beta-D-GlcNAc-(1-&gt;2)-[beta-D-GlcNAc-(1-&gt;4)]-alpha-D-Man-(1-&gt;3)-[beta-D-GlcNAc-(1-&gt;2)-[beta-D-GlcNAc-(1-&gt;6)]-alpha-D-Man-(1-&gt;6)]-beta-D-Man-(1-&gt;4)-beta-D-GlcNAc-(1-&gt;4)-beta-D-GlcNAc}-L-asparaginyl-[protein] + UDP + H(+)</text>
        <dbReference type="Rhea" id="RHEA:69619"/>
        <dbReference type="Rhea" id="RHEA-COMP:17733"/>
        <dbReference type="Rhea" id="RHEA-COMP:17734"/>
        <dbReference type="ChEBI" id="CHEBI:15378"/>
        <dbReference type="ChEBI" id="CHEBI:57705"/>
        <dbReference type="ChEBI" id="CHEBI:58223"/>
        <dbReference type="ChEBI" id="CHEBI:187874"/>
        <dbReference type="ChEBI" id="CHEBI:187875"/>
    </reaction>
    <physiologicalReaction direction="left-to-right" evidence="28">
        <dbReference type="Rhea" id="RHEA:69620"/>
    </physiologicalReaction>
</comment>
<comment type="catalytic activity">
    <reaction evidence="27">
        <text>an N(4)-{beta-D-GlcNAc-(1-&gt;2)-alpha-D-Man-(1-&gt;3)-[beta-D-GlcNAc-(1-&gt;2)-alpha-D-Man-(1-&gt;6)]-beta-D-Man-(1-&gt;4)-beta-D-GlcNAc-(1-&gt;4)-[alpha-L-Fuc-(1-&gt;6)]-beta-D-GlcNAc}-L-asparaginyl-[protein] + UDP-N-acetyl-alpha-D-glucosamine = N(4)-{beta-D-GlcNAc-(1-&gt;2)-[beta-D-GlcNAc-(1-&gt;4)]-alpha-D-Man-(1-&gt;3)-[beta-D-GlcNAc-(1-&gt;2)-alpha-D-Man-(1-&gt;6)]-beta-D-Man-(1-&gt;4)-beta-D-GlcNAc-(1-&gt;4)-[alpha-L-Fuc-(1-&gt;6)]-beta-D-GlcNAc}-asparaginyl-[protein] + UDP + H(+)</text>
        <dbReference type="Rhea" id="RHEA:69623"/>
        <dbReference type="Rhea" id="RHEA-COMP:13532"/>
        <dbReference type="Rhea" id="RHEA-COMP:18198"/>
        <dbReference type="ChEBI" id="CHEBI:15378"/>
        <dbReference type="ChEBI" id="CHEBI:57705"/>
        <dbReference type="ChEBI" id="CHEBI:58223"/>
        <dbReference type="ChEBI" id="CHEBI:137207"/>
        <dbReference type="ChEBI" id="CHEBI:187877"/>
    </reaction>
    <physiologicalReaction direction="left-to-right" evidence="27">
        <dbReference type="Rhea" id="RHEA:69624"/>
    </physiologicalReaction>
</comment>
<reference evidence="31" key="4">
    <citation type="submission" date="2025-08" db="UniProtKB">
        <authorList>
            <consortium name="Ensembl"/>
        </authorList>
    </citation>
    <scope>IDENTIFICATION</scope>
</reference>
<dbReference type="PANTHER" id="PTHR12062">
    <property type="entry name" value="N-ACETYLGLUCOSAMINYLTRANSFERASE VI"/>
    <property type="match status" value="1"/>
</dbReference>
<dbReference type="GO" id="GO:0005783">
    <property type="term" value="C:endoplasmic reticulum"/>
    <property type="evidence" value="ECO:0007669"/>
    <property type="project" value="TreeGrafter"/>
</dbReference>
<dbReference type="Pfam" id="PF04666">
    <property type="entry name" value="MGAT4_cons"/>
    <property type="match status" value="1"/>
</dbReference>
<evidence type="ECO:0000259" key="29">
    <source>
        <dbReference type="Pfam" id="PF04666"/>
    </source>
</evidence>
<keyword evidence="16" id="KW-0325">Glycoprotein</keyword>
<reference evidence="31" key="5">
    <citation type="submission" date="2025-09" db="UniProtKB">
        <authorList>
            <consortium name="Ensembl"/>
        </authorList>
    </citation>
    <scope>IDENTIFICATION</scope>
</reference>